<dbReference type="EMBL" id="CM056743">
    <property type="protein sequence ID" value="KAJ8672525.1"/>
    <property type="molecule type" value="Genomic_DNA"/>
</dbReference>
<name>A0ACC2NSJ9_9HYME</name>
<keyword evidence="2" id="KW-1185">Reference proteome</keyword>
<dbReference type="Proteomes" id="UP001239111">
    <property type="component" value="Chromosome 3"/>
</dbReference>
<organism evidence="1 2">
    <name type="scientific">Eretmocerus hayati</name>
    <dbReference type="NCBI Taxonomy" id="131215"/>
    <lineage>
        <taxon>Eukaryota</taxon>
        <taxon>Metazoa</taxon>
        <taxon>Ecdysozoa</taxon>
        <taxon>Arthropoda</taxon>
        <taxon>Hexapoda</taxon>
        <taxon>Insecta</taxon>
        <taxon>Pterygota</taxon>
        <taxon>Neoptera</taxon>
        <taxon>Endopterygota</taxon>
        <taxon>Hymenoptera</taxon>
        <taxon>Apocrita</taxon>
        <taxon>Proctotrupomorpha</taxon>
        <taxon>Chalcidoidea</taxon>
        <taxon>Aphelinidae</taxon>
        <taxon>Aphelininae</taxon>
        <taxon>Eretmocerus</taxon>
    </lineage>
</organism>
<gene>
    <name evidence="1" type="ORF">QAD02_003784</name>
</gene>
<sequence length="121" mass="13378">MDSPPPLVVLNDGLGGEMSFKTIEGCLIVDHIKAYFGNNVAGISYQPADSTSNGHQPKQTSVFISLGDSERIELPAHVEEYQVHYQQKDEATREPVLLFIGHRRCSVLLPPEIDSCTRKTP</sequence>
<reference evidence="1" key="1">
    <citation type="submission" date="2023-04" db="EMBL/GenBank/DDBJ databases">
        <title>A chromosome-level genome assembly of the parasitoid wasp Eretmocerus hayati.</title>
        <authorList>
            <person name="Zhong Y."/>
            <person name="Liu S."/>
            <person name="Liu Y."/>
        </authorList>
    </citation>
    <scope>NUCLEOTIDE SEQUENCE</scope>
    <source>
        <strain evidence="1">ZJU_SS_LIU_2023</strain>
    </source>
</reference>
<protein>
    <submittedName>
        <fullName evidence="1">Uncharacterized protein</fullName>
    </submittedName>
</protein>
<comment type="caution">
    <text evidence="1">The sequence shown here is derived from an EMBL/GenBank/DDBJ whole genome shotgun (WGS) entry which is preliminary data.</text>
</comment>
<evidence type="ECO:0000313" key="2">
    <source>
        <dbReference type="Proteomes" id="UP001239111"/>
    </source>
</evidence>
<evidence type="ECO:0000313" key="1">
    <source>
        <dbReference type="EMBL" id="KAJ8672525.1"/>
    </source>
</evidence>
<accession>A0ACC2NSJ9</accession>
<proteinExistence type="predicted"/>